<dbReference type="Proteomes" id="UP001610446">
    <property type="component" value="Unassembled WGS sequence"/>
</dbReference>
<evidence type="ECO:0000313" key="2">
    <source>
        <dbReference type="EMBL" id="KAL2843629.1"/>
    </source>
</evidence>
<sequence length="65" mass="7508">MPHKLGAHNFQKLVDSRYYTASKVEGAMCKREGNSFKLQMYVVFFLSFSYMPLVGNHKIPRYGMG</sequence>
<evidence type="ECO:0000256" key="1">
    <source>
        <dbReference type="SAM" id="Phobius"/>
    </source>
</evidence>
<gene>
    <name evidence="2" type="ORF">BJY01DRAFT_215469</name>
</gene>
<keyword evidence="1" id="KW-0812">Transmembrane</keyword>
<reference evidence="2 3" key="1">
    <citation type="submission" date="2024-07" db="EMBL/GenBank/DDBJ databases">
        <title>Section-level genome sequencing and comparative genomics of Aspergillus sections Usti and Cavernicolus.</title>
        <authorList>
            <consortium name="Lawrence Berkeley National Laboratory"/>
            <person name="Nybo J.L."/>
            <person name="Vesth T.C."/>
            <person name="Theobald S."/>
            <person name="Frisvad J.C."/>
            <person name="Larsen T.O."/>
            <person name="Kjaerboelling I."/>
            <person name="Rothschild-Mancinelli K."/>
            <person name="Lyhne E.K."/>
            <person name="Kogle M.E."/>
            <person name="Barry K."/>
            <person name="Clum A."/>
            <person name="Na H."/>
            <person name="Ledsgaard L."/>
            <person name="Lin J."/>
            <person name="Lipzen A."/>
            <person name="Kuo A."/>
            <person name="Riley R."/>
            <person name="Mondo S."/>
            <person name="Labutti K."/>
            <person name="Haridas S."/>
            <person name="Pangalinan J."/>
            <person name="Salamov A.A."/>
            <person name="Simmons B.A."/>
            <person name="Magnuson J.K."/>
            <person name="Chen J."/>
            <person name="Drula E."/>
            <person name="Henrissat B."/>
            <person name="Wiebenga A."/>
            <person name="Lubbers R.J."/>
            <person name="Gomes A.C."/>
            <person name="Makela M.R."/>
            <person name="Stajich J."/>
            <person name="Grigoriev I.V."/>
            <person name="Mortensen U.H."/>
            <person name="De Vries R.P."/>
            <person name="Baker S.E."/>
            <person name="Andersen M.R."/>
        </authorList>
    </citation>
    <scope>NUCLEOTIDE SEQUENCE [LARGE SCALE GENOMIC DNA]</scope>
    <source>
        <strain evidence="2 3">CBS 123904</strain>
    </source>
</reference>
<evidence type="ECO:0000313" key="3">
    <source>
        <dbReference type="Proteomes" id="UP001610446"/>
    </source>
</evidence>
<name>A0ABR4JVK8_9EURO</name>
<feature type="transmembrane region" description="Helical" evidence="1">
    <location>
        <begin position="38"/>
        <end position="55"/>
    </location>
</feature>
<keyword evidence="3" id="KW-1185">Reference proteome</keyword>
<dbReference type="EMBL" id="JBFXLU010000088">
    <property type="protein sequence ID" value="KAL2843629.1"/>
    <property type="molecule type" value="Genomic_DNA"/>
</dbReference>
<protein>
    <submittedName>
        <fullName evidence="2">Uncharacterized protein</fullName>
    </submittedName>
</protein>
<proteinExistence type="predicted"/>
<organism evidence="2 3">
    <name type="scientific">Aspergillus pseudoustus</name>
    <dbReference type="NCBI Taxonomy" id="1810923"/>
    <lineage>
        <taxon>Eukaryota</taxon>
        <taxon>Fungi</taxon>
        <taxon>Dikarya</taxon>
        <taxon>Ascomycota</taxon>
        <taxon>Pezizomycotina</taxon>
        <taxon>Eurotiomycetes</taxon>
        <taxon>Eurotiomycetidae</taxon>
        <taxon>Eurotiales</taxon>
        <taxon>Aspergillaceae</taxon>
        <taxon>Aspergillus</taxon>
        <taxon>Aspergillus subgen. Nidulantes</taxon>
    </lineage>
</organism>
<comment type="caution">
    <text evidence="2">The sequence shown here is derived from an EMBL/GenBank/DDBJ whole genome shotgun (WGS) entry which is preliminary data.</text>
</comment>
<keyword evidence="1" id="KW-1133">Transmembrane helix</keyword>
<keyword evidence="1" id="KW-0472">Membrane</keyword>
<accession>A0ABR4JVK8</accession>